<dbReference type="Proteomes" id="UP000326396">
    <property type="component" value="Linkage Group LG4"/>
</dbReference>
<evidence type="ECO:0000256" key="1">
    <source>
        <dbReference type="ARBA" id="ARBA00012493"/>
    </source>
</evidence>
<dbReference type="GO" id="GO:0003964">
    <property type="term" value="F:RNA-directed DNA polymerase activity"/>
    <property type="evidence" value="ECO:0007669"/>
    <property type="project" value="UniProtKB-KW"/>
</dbReference>
<evidence type="ECO:0000256" key="8">
    <source>
        <dbReference type="ARBA" id="ARBA00022918"/>
    </source>
</evidence>
<keyword evidence="7" id="KW-0378">Hydrolase</keyword>
<dbReference type="CDD" id="cd00303">
    <property type="entry name" value="retropepsin_like"/>
    <property type="match status" value="1"/>
</dbReference>
<name>A0A5N6MX07_9ASTR</name>
<dbReference type="PROSITE" id="PS00141">
    <property type="entry name" value="ASP_PROTEASE"/>
    <property type="match status" value="1"/>
</dbReference>
<dbReference type="EC" id="2.7.7.49" evidence="1"/>
<keyword evidence="4" id="KW-0548">Nucleotidyltransferase</keyword>
<proteinExistence type="predicted"/>
<evidence type="ECO:0000313" key="11">
    <source>
        <dbReference type="Proteomes" id="UP000326396"/>
    </source>
</evidence>
<evidence type="ECO:0000256" key="2">
    <source>
        <dbReference type="ARBA" id="ARBA00022670"/>
    </source>
</evidence>
<feature type="domain" description="Reverse transcriptase" evidence="9">
    <location>
        <begin position="465"/>
        <end position="644"/>
    </location>
</feature>
<dbReference type="InterPro" id="IPR043128">
    <property type="entry name" value="Rev_trsase/Diguanyl_cyclase"/>
</dbReference>
<dbReference type="InterPro" id="IPR053134">
    <property type="entry name" value="RNA-dir_DNA_polymerase"/>
</dbReference>
<evidence type="ECO:0000256" key="5">
    <source>
        <dbReference type="ARBA" id="ARBA00022722"/>
    </source>
</evidence>
<dbReference type="PANTHER" id="PTHR24559:SF427">
    <property type="entry name" value="RNA-DIRECTED DNA POLYMERASE"/>
    <property type="match status" value="1"/>
</dbReference>
<keyword evidence="3" id="KW-0808">Transferase</keyword>
<comment type="caution">
    <text evidence="10">The sequence shown here is derived from an EMBL/GenBank/DDBJ whole genome shotgun (WGS) entry which is preliminary data.</text>
</comment>
<dbReference type="InterPro" id="IPR041373">
    <property type="entry name" value="RT_RNaseH"/>
</dbReference>
<dbReference type="FunFam" id="3.10.10.10:FF:000007">
    <property type="entry name" value="Retrovirus-related Pol polyprotein from transposon 17.6-like Protein"/>
    <property type="match status" value="1"/>
</dbReference>
<dbReference type="Gene3D" id="3.30.70.270">
    <property type="match status" value="3"/>
</dbReference>
<keyword evidence="2" id="KW-0645">Protease</keyword>
<dbReference type="SUPFAM" id="SSF56672">
    <property type="entry name" value="DNA/RNA polymerases"/>
    <property type="match status" value="2"/>
</dbReference>
<dbReference type="SUPFAM" id="SSF50630">
    <property type="entry name" value="Acid proteases"/>
    <property type="match status" value="1"/>
</dbReference>
<dbReference type="PANTHER" id="PTHR24559">
    <property type="entry name" value="TRANSPOSON TY3-I GAG-POL POLYPROTEIN"/>
    <property type="match status" value="1"/>
</dbReference>
<dbReference type="AlphaFoldDB" id="A0A5N6MX07"/>
<dbReference type="GO" id="GO:0004190">
    <property type="term" value="F:aspartic-type endopeptidase activity"/>
    <property type="evidence" value="ECO:0007669"/>
    <property type="project" value="InterPro"/>
</dbReference>
<keyword evidence="6" id="KW-0255">Endonuclease</keyword>
<dbReference type="Pfam" id="PF00078">
    <property type="entry name" value="RVT_1"/>
    <property type="match status" value="1"/>
</dbReference>
<dbReference type="Gene3D" id="3.10.10.10">
    <property type="entry name" value="HIV Type 1 Reverse Transcriptase, subunit A, domain 1"/>
    <property type="match status" value="1"/>
</dbReference>
<dbReference type="InterPro" id="IPR000477">
    <property type="entry name" value="RT_dom"/>
</dbReference>
<gene>
    <name evidence="10" type="ORF">E3N88_27560</name>
</gene>
<dbReference type="Pfam" id="PF17917">
    <property type="entry name" value="RT_RNaseH"/>
    <property type="match status" value="1"/>
</dbReference>
<dbReference type="CDD" id="cd09274">
    <property type="entry name" value="RNase_HI_RT_Ty3"/>
    <property type="match status" value="1"/>
</dbReference>
<evidence type="ECO:0000313" key="10">
    <source>
        <dbReference type="EMBL" id="KAD4178969.1"/>
    </source>
</evidence>
<protein>
    <recommendedName>
        <fullName evidence="1">RNA-directed DNA polymerase</fullName>
        <ecNumber evidence="1">2.7.7.49</ecNumber>
    </recommendedName>
</protein>
<dbReference type="EMBL" id="SZYD01000014">
    <property type="protein sequence ID" value="KAD4178969.1"/>
    <property type="molecule type" value="Genomic_DNA"/>
</dbReference>
<dbReference type="Gene3D" id="2.40.70.10">
    <property type="entry name" value="Acid Proteases"/>
    <property type="match status" value="1"/>
</dbReference>
<evidence type="ECO:0000256" key="4">
    <source>
        <dbReference type="ARBA" id="ARBA00022695"/>
    </source>
</evidence>
<reference evidence="10 11" key="1">
    <citation type="submission" date="2019-05" db="EMBL/GenBank/DDBJ databases">
        <title>Mikania micrantha, genome provides insights into the molecular mechanism of rapid growth.</title>
        <authorList>
            <person name="Liu B."/>
        </authorList>
    </citation>
    <scope>NUCLEOTIDE SEQUENCE [LARGE SCALE GENOMIC DNA]</scope>
    <source>
        <strain evidence="10">NLD-2019</strain>
        <tissue evidence="10">Leaf</tissue>
    </source>
</reference>
<organism evidence="10 11">
    <name type="scientific">Mikania micrantha</name>
    <name type="common">bitter vine</name>
    <dbReference type="NCBI Taxonomy" id="192012"/>
    <lineage>
        <taxon>Eukaryota</taxon>
        <taxon>Viridiplantae</taxon>
        <taxon>Streptophyta</taxon>
        <taxon>Embryophyta</taxon>
        <taxon>Tracheophyta</taxon>
        <taxon>Spermatophyta</taxon>
        <taxon>Magnoliopsida</taxon>
        <taxon>eudicotyledons</taxon>
        <taxon>Gunneridae</taxon>
        <taxon>Pentapetalae</taxon>
        <taxon>asterids</taxon>
        <taxon>campanulids</taxon>
        <taxon>Asterales</taxon>
        <taxon>Asteraceae</taxon>
        <taxon>Asteroideae</taxon>
        <taxon>Heliantheae alliance</taxon>
        <taxon>Eupatorieae</taxon>
        <taxon>Mikania</taxon>
    </lineage>
</organism>
<keyword evidence="11" id="KW-1185">Reference proteome</keyword>
<dbReference type="Pfam" id="PF08284">
    <property type="entry name" value="RVP_2"/>
    <property type="match status" value="1"/>
</dbReference>
<keyword evidence="8" id="KW-0695">RNA-directed DNA polymerase</keyword>
<dbReference type="OrthoDB" id="2013610at2759"/>
<dbReference type="CDD" id="cd01647">
    <property type="entry name" value="RT_LTR"/>
    <property type="match status" value="1"/>
</dbReference>
<evidence type="ECO:0000256" key="7">
    <source>
        <dbReference type="ARBA" id="ARBA00022801"/>
    </source>
</evidence>
<dbReference type="FunFam" id="3.10.20.370:FF:000001">
    <property type="entry name" value="Retrovirus-related Pol polyprotein from transposon 17.6-like protein"/>
    <property type="match status" value="1"/>
</dbReference>
<dbReference type="InterPro" id="IPR001969">
    <property type="entry name" value="Aspartic_peptidase_AS"/>
</dbReference>
<keyword evidence="5" id="KW-0540">Nuclease</keyword>
<sequence length="861" mass="97535">MPPRRQVRRNAGGVGAADAELVAMINQTFNNLLPTIIEQCPKMKNKPNDNANANGANAKPNTGGIVFALTAGDAANATGTVSGIIYCSDRDLYVLFDTGATHSVVSQLVSKHLKISPFPLEHALVIATPMGNTSVITHIYRDCPLMIGNTVRNANLLPLQIGDFDIILGMDWLTTHRATIDCHSKRVIFGDILHPEYIYQGTHPRKSLKIIYALKAQKLISHGYYSDVFPEELPGLPPEREVEFTIDLIPGYEPISKAPYRMDPLELKELKEQLQELLELGFIRPSVSCDNCVPRITMRKTMNMGENRARIGVTDCPESRNEVSVEKRANLPWGGGQAIRLGSIRSATCIKRSDFILISIFVASSRRSPSPPSKIHHLTHQISVSKPLGSLDRIQERLYESRSSFYPQNSSRIVTTITVSKVLIRELYLVNPCAAEQEPLIVLLADNPFAGRIASPLNETYDIISGDERWGCDISPWGAPVLFVKKKDGSMRLCIDYRELNKITIRNRYPLPRIDDLFDQLQGAKFFSKIDLRSGYHQLKIRDEDVSKTAFRTRYGHYEFLVMPFGLTNAAAVFMDLMNRVFHDYLDRFVIVFIDDILVFSKSKNEHEDHLRTVLETLRKKNLYAKFSKCEFWLEQVAFLGHVVSAEWITMDPAKVETITKWPRPTSVTRKGVKFTWNDEREKCFEKLKTRLVSAPILTLPSGSGGYQIYSDASKKGLGCVLMQHGKVIAYASRHLKPYEVNYPTHDLELAAVVFALKIWRHYLYEETCDIFTDHKSLKYIFTQKELNMRQRRWLELLKDYDANIQYHPGKANVVADALRRKSSGGLACLSFQPQIISDLDKMEVGLQFGQSDGYLARLKI</sequence>
<dbReference type="InterPro" id="IPR043502">
    <property type="entry name" value="DNA/RNA_pol_sf"/>
</dbReference>
<accession>A0A5N6MX07</accession>
<evidence type="ECO:0000259" key="9">
    <source>
        <dbReference type="PROSITE" id="PS50878"/>
    </source>
</evidence>
<dbReference type="InterPro" id="IPR021109">
    <property type="entry name" value="Peptidase_aspartic_dom_sf"/>
</dbReference>
<evidence type="ECO:0000256" key="6">
    <source>
        <dbReference type="ARBA" id="ARBA00022759"/>
    </source>
</evidence>
<dbReference type="PROSITE" id="PS50878">
    <property type="entry name" value="RT_POL"/>
    <property type="match status" value="1"/>
</dbReference>
<dbReference type="GO" id="GO:0004519">
    <property type="term" value="F:endonuclease activity"/>
    <property type="evidence" value="ECO:0007669"/>
    <property type="project" value="UniProtKB-KW"/>
</dbReference>
<evidence type="ECO:0000256" key="3">
    <source>
        <dbReference type="ARBA" id="ARBA00022679"/>
    </source>
</evidence>
<dbReference type="GO" id="GO:0006508">
    <property type="term" value="P:proteolysis"/>
    <property type="evidence" value="ECO:0007669"/>
    <property type="project" value="UniProtKB-KW"/>
</dbReference>